<dbReference type="EMBL" id="JAFNLL010000021">
    <property type="protein sequence ID" value="MBO1268296.1"/>
    <property type="molecule type" value="Genomic_DNA"/>
</dbReference>
<gene>
    <name evidence="3" type="ORF">J1902_09965</name>
</gene>
<name>A0A939HEC1_9MICC</name>
<evidence type="ECO:0000256" key="2">
    <source>
        <dbReference type="SAM" id="Phobius"/>
    </source>
</evidence>
<feature type="compositionally biased region" description="Polar residues" evidence="1">
    <location>
        <begin position="181"/>
        <end position="196"/>
    </location>
</feature>
<keyword evidence="2" id="KW-1133">Transmembrane helix</keyword>
<evidence type="ECO:0000313" key="4">
    <source>
        <dbReference type="Proteomes" id="UP000664164"/>
    </source>
</evidence>
<accession>A0A939HEC1</accession>
<evidence type="ECO:0000313" key="3">
    <source>
        <dbReference type="EMBL" id="MBO1268296.1"/>
    </source>
</evidence>
<dbReference type="AlphaFoldDB" id="A0A939HEC1"/>
<keyword evidence="4" id="KW-1185">Reference proteome</keyword>
<keyword evidence="2" id="KW-0472">Membrane</keyword>
<sequence>MEDPATLILNLTFLGTVGLAGLMFLLLGFLAVITLVIAGIARLVSIVLLAMVGVFPKRDTVPIMHLPPERPTQVPEPHAVPVAESPTADEPLPAAHAATVVSVPQRQHFFTSQGKHHPFVAALTHEPPVLNEKWAAAVAQADERAAARAKAAELPKIVVSVREVPAGIDGDAETAPREKASQSISPNGKTPQSGATKASPPEPVHGGSLTPASGARPRA</sequence>
<proteinExistence type="predicted"/>
<comment type="caution">
    <text evidence="3">The sequence shown here is derived from an EMBL/GenBank/DDBJ whole genome shotgun (WGS) entry which is preliminary data.</text>
</comment>
<dbReference type="RefSeq" id="WP_207616100.1">
    <property type="nucleotide sequence ID" value="NZ_JAFNLL010000021.1"/>
</dbReference>
<dbReference type="Proteomes" id="UP000664164">
    <property type="component" value="Unassembled WGS sequence"/>
</dbReference>
<protein>
    <submittedName>
        <fullName evidence="3">Uncharacterized protein</fullName>
    </submittedName>
</protein>
<reference evidence="3" key="1">
    <citation type="submission" date="2021-03" db="EMBL/GenBank/DDBJ databases">
        <title>A new species, PO-11, isolated from a karst cave deposit.</title>
        <authorList>
            <person name="Zhaoxiaoyong W."/>
        </authorList>
    </citation>
    <scope>NUCLEOTIDE SEQUENCE</scope>
    <source>
        <strain evidence="3">PO-11</strain>
    </source>
</reference>
<evidence type="ECO:0000256" key="1">
    <source>
        <dbReference type="SAM" id="MobiDB-lite"/>
    </source>
</evidence>
<feature type="transmembrane region" description="Helical" evidence="2">
    <location>
        <begin position="7"/>
        <end position="27"/>
    </location>
</feature>
<keyword evidence="2" id="KW-0812">Transmembrane</keyword>
<organism evidence="3 4">
    <name type="scientific">Arthrobacter cavernae</name>
    <dbReference type="NCBI Taxonomy" id="2817681"/>
    <lineage>
        <taxon>Bacteria</taxon>
        <taxon>Bacillati</taxon>
        <taxon>Actinomycetota</taxon>
        <taxon>Actinomycetes</taxon>
        <taxon>Micrococcales</taxon>
        <taxon>Micrococcaceae</taxon>
        <taxon>Arthrobacter</taxon>
    </lineage>
</organism>
<feature type="region of interest" description="Disordered" evidence="1">
    <location>
        <begin position="169"/>
        <end position="219"/>
    </location>
</feature>
<feature type="transmembrane region" description="Helical" evidence="2">
    <location>
        <begin position="33"/>
        <end position="55"/>
    </location>
</feature>